<evidence type="ECO:0000313" key="4">
    <source>
        <dbReference type="EMBL" id="AGS52049.1"/>
    </source>
</evidence>
<keyword evidence="2 3" id="KW-0802">TPR repeat</keyword>
<evidence type="ECO:0000256" key="1">
    <source>
        <dbReference type="ARBA" id="ARBA00022737"/>
    </source>
</evidence>
<accession>A0A806KGY3</accession>
<reference evidence="4" key="1">
    <citation type="submission" date="2012-03" db="EMBL/GenBank/DDBJ databases">
        <title>Functional metagenomics reveals considerable lignocellulase gene clusters in the gut microbiome of a wood-feeding higher termite.</title>
        <authorList>
            <person name="Liu N."/>
        </authorList>
    </citation>
    <scope>NUCLEOTIDE SEQUENCE</scope>
</reference>
<proteinExistence type="predicted"/>
<dbReference type="SUPFAM" id="SSF48452">
    <property type="entry name" value="TPR-like"/>
    <property type="match status" value="2"/>
</dbReference>
<dbReference type="PANTHER" id="PTHR45586">
    <property type="entry name" value="TPR REPEAT-CONTAINING PROTEIN PA4667"/>
    <property type="match status" value="1"/>
</dbReference>
<feature type="repeat" description="TPR" evidence="3">
    <location>
        <begin position="284"/>
        <end position="317"/>
    </location>
</feature>
<protein>
    <recommendedName>
        <fullName evidence="5">Tetratricopeptide repeat protein</fullName>
    </recommendedName>
</protein>
<evidence type="ECO:0000256" key="3">
    <source>
        <dbReference type="PROSITE-ProRule" id="PRU00339"/>
    </source>
</evidence>
<dbReference type="PROSITE" id="PS50005">
    <property type="entry name" value="TPR"/>
    <property type="match status" value="2"/>
</dbReference>
<name>A0A806KGY3_9BACT</name>
<dbReference type="InterPro" id="IPR011990">
    <property type="entry name" value="TPR-like_helical_dom_sf"/>
</dbReference>
<evidence type="ECO:0008006" key="5">
    <source>
        <dbReference type="Google" id="ProtNLM"/>
    </source>
</evidence>
<dbReference type="EMBL" id="JQ844180">
    <property type="protein sequence ID" value="AGS52049.1"/>
    <property type="molecule type" value="Genomic_DNA"/>
</dbReference>
<dbReference type="Gene3D" id="2.60.120.560">
    <property type="entry name" value="Exo-inulinase, domain 1"/>
    <property type="match status" value="1"/>
</dbReference>
<evidence type="ECO:0000256" key="2">
    <source>
        <dbReference type="ARBA" id="ARBA00022803"/>
    </source>
</evidence>
<keyword evidence="1" id="KW-0677">Repeat</keyword>
<dbReference type="Gene3D" id="1.25.40.10">
    <property type="entry name" value="Tetratricopeptide repeat domain"/>
    <property type="match status" value="2"/>
</dbReference>
<dbReference type="Pfam" id="PF13181">
    <property type="entry name" value="TPR_8"/>
    <property type="match status" value="1"/>
</dbReference>
<dbReference type="InterPro" id="IPR019734">
    <property type="entry name" value="TPR_rpt"/>
</dbReference>
<dbReference type="PANTHER" id="PTHR45586:SF1">
    <property type="entry name" value="LIPOPOLYSACCHARIDE ASSEMBLY PROTEIN B"/>
    <property type="match status" value="1"/>
</dbReference>
<organism evidence="4">
    <name type="scientific">uncultured bacterium contig00008</name>
    <dbReference type="NCBI Taxonomy" id="1181500"/>
    <lineage>
        <taxon>Bacteria</taxon>
        <taxon>environmental samples</taxon>
    </lineage>
</organism>
<sequence length="593" mass="66769">MLAFSKRLIYAFSNKINALWQKGEESSESKLIVDFAKTKKSPFNIKSESSYNAYLSKDRPGSLVLELKKSNCIAWVDIPQPEYGDHVIEAKIRMDSLGGYSAAGIMFHIADESSYCMALVSSKGYFRIDAVKDNNPKPLIAWTEISDFNGTNINLRIITYGTYQIFIVNEKWAGETSDDTISGGGLGFAAASYQTANEPDADECACIAYLDYFSVDTRTKTIEEQYKKWTDNPNIKAEGRLRLAETFAVMGKPSKALEQIIKAWEQRDEVISSATISYTEVRTRKELLLAARMSFNLGHYSQAEEYFDKILELWPSSAEGKIAHKEMLKVLNEQNKFKEIKEFITKRSNAIEKDLDYYAITARSYWELKEYKKSANAWENAFSINSKNGVYAANAANALELSGNKEKALSLFLAAGKIFLNQGNNDELAVMMPKLSTLGSENWEGRALIGKWAFSIEDYDRCAAEFAASEKLRRALKPKPKEDPALYYLRGLVYNIKGKNNDAIRLLERAVKLAPDYGLFSFKLAEIKLTSGIVDPNLVKELKRALDLIDDDQKAEMAKHAGNLLLKTRYKKNARYFLDIAENAAKSGAAKKQ</sequence>
<dbReference type="SMART" id="SM00028">
    <property type="entry name" value="TPR"/>
    <property type="match status" value="4"/>
</dbReference>
<feature type="repeat" description="TPR" evidence="3">
    <location>
        <begin position="484"/>
        <end position="517"/>
    </location>
</feature>
<dbReference type="AlphaFoldDB" id="A0A806KGY3"/>
<dbReference type="InterPro" id="IPR051012">
    <property type="entry name" value="CellSynth/LPSAsmb/PSIAsmb"/>
</dbReference>